<gene>
    <name evidence="2" type="ORF">SAMN03097708_02443</name>
</gene>
<evidence type="ECO:0000313" key="3">
    <source>
        <dbReference type="Proteomes" id="UP000199648"/>
    </source>
</evidence>
<dbReference type="Proteomes" id="UP000199648">
    <property type="component" value="Unassembled WGS sequence"/>
</dbReference>
<accession>A0A1G5QQ35</accession>
<dbReference type="InterPro" id="IPR011990">
    <property type="entry name" value="TPR-like_helical_dom_sf"/>
</dbReference>
<dbReference type="GO" id="GO:0006355">
    <property type="term" value="P:regulation of DNA-templated transcription"/>
    <property type="evidence" value="ECO:0007669"/>
    <property type="project" value="InterPro"/>
</dbReference>
<name>A0A1G5QQ35_9GAMM</name>
<dbReference type="AlphaFoldDB" id="A0A1G5QQ35"/>
<sequence length="1069" mass="120471">MPELRSPTGRQTFRRRVIEAIARQFQISTHLVLLEAQAGQGKTTAARQFAHFHRGPSIWYSLTVADHDPVVLLSGLHASFSRSVPGFRAQLLEEVLEKGTITPAEHPRAVDMLIEGLGHDGKEECYLIIDDIHLLEPQCASATLLRRLTESKAEGLHLLLLSREPVFPILGITGESRLVGRLENPALAFTAAEIAELYATTFDLSLRRADVAHLARFTEGWAMGLALLASSLPEGGRLDWLPEGPLAALHGGQIPDYFRAQLVNRLPERERIGLLELSLLDTIPMALGERLTPNLDLDTLVERNFFLRRMEGDPDRYVFHHLFHDSLRRLAGDVLSDERHQAVLGEAARWHQIQGESGRALHYLLRSGAYAQADRVARENGLELMARNRTVTVHDLLHHLAEEVLSAYPWLAYLYAVSSFNTDPPKAYGYLQKAQERFSQQKDGVGELLATSQLMYFHMTVDAHYQRVLPLLERATKLFRLYGDALSAPMQVQCAQYLSFANAQTDRDMDEAADYSAFALRLAEKHGLTDAVANISVGRGYEGSLRGDWIRFAKNIEYAYPLQSSPRVTAFTKFLMHFTQANLLHHLGDFMNYRHQRERLERMLSGNLFARTICRPLLATYDADMAMAEGRNEDAARILDEALHGDHASTSPHMRSQFLHYRACIAALRGDRNGVEADAAEAIRLRAEAGHPYHKYRNHLLVGHAYARIGEQKKAEYHIELVLAYAERQGVHSFKPLAWFLLAWLRLAEDDIPEALKVLGQALGYMRQHNYMYFFGWEPGMMRRLLAIAVAHGVEADYARRLAAERLDYAVLGNGETIPRMKIHTFGGLSLSVPGHGQINGATLSPTQRQLLALLITAPQGALSYDEIQLALWPDIAPGKVRARLDTNLARLRKTLAAAFGEIVMSHYLVLENKQLRLVHCHIDVFEFGRFARKGLTHARRREHWRAENAFRIAHSHWQGPFLPDLAGSDRYRTELTQLYISSAMAWIDTLVIAGSERDALEVATAAVCQQPTDPVLVGALYDLSTRTQGPASAQRVLREYEKALHEEGNTREEIAELMEELWEQRETA</sequence>
<dbReference type="SUPFAM" id="SSF52540">
    <property type="entry name" value="P-loop containing nucleoside triphosphate hydrolases"/>
    <property type="match status" value="1"/>
</dbReference>
<dbReference type="Pfam" id="PF25873">
    <property type="entry name" value="WHD_MalT"/>
    <property type="match status" value="1"/>
</dbReference>
<evidence type="ECO:0000259" key="1">
    <source>
        <dbReference type="SMART" id="SM01043"/>
    </source>
</evidence>
<dbReference type="InterPro" id="IPR059106">
    <property type="entry name" value="WHD_MalT"/>
</dbReference>
<dbReference type="Gene3D" id="1.25.40.10">
    <property type="entry name" value="Tetratricopeptide repeat domain"/>
    <property type="match status" value="2"/>
</dbReference>
<dbReference type="PANTHER" id="PTHR35807">
    <property type="entry name" value="TRANSCRIPTIONAL REGULATOR REDD-RELATED"/>
    <property type="match status" value="1"/>
</dbReference>
<dbReference type="InterPro" id="IPR036388">
    <property type="entry name" value="WH-like_DNA-bd_sf"/>
</dbReference>
<dbReference type="InterPro" id="IPR005158">
    <property type="entry name" value="BTAD"/>
</dbReference>
<dbReference type="SMART" id="SM01043">
    <property type="entry name" value="BTAD"/>
    <property type="match status" value="1"/>
</dbReference>
<reference evidence="2 3" key="1">
    <citation type="submission" date="2016-10" db="EMBL/GenBank/DDBJ databases">
        <authorList>
            <person name="de Groot N.N."/>
        </authorList>
    </citation>
    <scope>NUCLEOTIDE SEQUENCE [LARGE SCALE GENOMIC DNA]</scope>
    <source>
        <strain evidence="2 3">HLD2</strain>
    </source>
</reference>
<organism evidence="2 3">
    <name type="scientific">Thiohalomonas denitrificans</name>
    <dbReference type="NCBI Taxonomy" id="415747"/>
    <lineage>
        <taxon>Bacteria</taxon>
        <taxon>Pseudomonadati</taxon>
        <taxon>Pseudomonadota</taxon>
        <taxon>Gammaproteobacteria</taxon>
        <taxon>Thiohalomonadales</taxon>
        <taxon>Thiohalomonadaceae</taxon>
        <taxon>Thiohalomonas</taxon>
    </lineage>
</organism>
<dbReference type="InterPro" id="IPR051677">
    <property type="entry name" value="AfsR-DnrI-RedD_regulator"/>
</dbReference>
<dbReference type="InterPro" id="IPR027417">
    <property type="entry name" value="P-loop_NTPase"/>
</dbReference>
<keyword evidence="3" id="KW-1185">Reference proteome</keyword>
<dbReference type="STRING" id="415747.SAMN03097708_02443"/>
<dbReference type="SUPFAM" id="SSF48452">
    <property type="entry name" value="TPR-like"/>
    <property type="match status" value="2"/>
</dbReference>
<dbReference type="Pfam" id="PF03704">
    <property type="entry name" value="BTAD"/>
    <property type="match status" value="1"/>
</dbReference>
<dbReference type="InterPro" id="IPR016032">
    <property type="entry name" value="Sig_transdc_resp-reg_C-effctor"/>
</dbReference>
<protein>
    <submittedName>
        <fullName evidence="2">Transcriptional regulatory protein, C terminal</fullName>
    </submittedName>
</protein>
<dbReference type="RefSeq" id="WP_175452554.1">
    <property type="nucleotide sequence ID" value="NZ_FMWD01000007.1"/>
</dbReference>
<dbReference type="Gene3D" id="1.10.10.10">
    <property type="entry name" value="Winged helix-like DNA-binding domain superfamily/Winged helix DNA-binding domain"/>
    <property type="match status" value="1"/>
</dbReference>
<dbReference type="GO" id="GO:0003677">
    <property type="term" value="F:DNA binding"/>
    <property type="evidence" value="ECO:0007669"/>
    <property type="project" value="InterPro"/>
</dbReference>
<proteinExistence type="predicted"/>
<feature type="domain" description="Bacterial transcriptional activator" evidence="1">
    <location>
        <begin position="923"/>
        <end position="1063"/>
    </location>
</feature>
<dbReference type="SUPFAM" id="SSF46894">
    <property type="entry name" value="C-terminal effector domain of the bipartite response regulators"/>
    <property type="match status" value="1"/>
</dbReference>
<evidence type="ECO:0000313" key="2">
    <source>
        <dbReference type="EMBL" id="SCZ63219.1"/>
    </source>
</evidence>
<dbReference type="EMBL" id="FMWD01000007">
    <property type="protein sequence ID" value="SCZ63219.1"/>
    <property type="molecule type" value="Genomic_DNA"/>
</dbReference>